<dbReference type="AlphaFoldDB" id="A0A183L0X5"/>
<sequence length="176" mass="20310">MAIRQINSGKAAGSDNITTDALKADVAVPAKTLHILFIKNRHEEQVTTDWKEGHLIKILEKGDLSNCDNYRGITLLSIPGCVLNRVLLNRMKDCVEAQLRDQQAGFRKDRSCTDQIATLRIIVEQLIEWNSSLYINFIDYKKAFDGMDRKTIWKRFRHYGVPENTVTIIRMMCMMY</sequence>
<evidence type="ECO:0000259" key="1">
    <source>
        <dbReference type="Pfam" id="PF00078"/>
    </source>
</evidence>
<feature type="domain" description="Reverse transcriptase" evidence="1">
    <location>
        <begin position="62"/>
        <end position="168"/>
    </location>
</feature>
<name>A0A183L0X5_9TREM</name>
<evidence type="ECO:0000313" key="2">
    <source>
        <dbReference type="EMBL" id="VDP73940.1"/>
    </source>
</evidence>
<dbReference type="WBParaSite" id="SCUD_0002097701-mRNA-1">
    <property type="protein sequence ID" value="SCUD_0002097701-mRNA-1"/>
    <property type="gene ID" value="SCUD_0002097701"/>
</dbReference>
<keyword evidence="3" id="KW-1185">Reference proteome</keyword>
<organism evidence="4">
    <name type="scientific">Schistosoma curassoni</name>
    <dbReference type="NCBI Taxonomy" id="6186"/>
    <lineage>
        <taxon>Eukaryota</taxon>
        <taxon>Metazoa</taxon>
        <taxon>Spiralia</taxon>
        <taxon>Lophotrochozoa</taxon>
        <taxon>Platyhelminthes</taxon>
        <taxon>Trematoda</taxon>
        <taxon>Digenea</taxon>
        <taxon>Strigeidida</taxon>
        <taxon>Schistosomatoidea</taxon>
        <taxon>Schistosomatidae</taxon>
        <taxon>Schistosoma</taxon>
    </lineage>
</organism>
<gene>
    <name evidence="2" type="ORF">SCUD_LOCUS20974</name>
</gene>
<dbReference type="Pfam" id="PF00078">
    <property type="entry name" value="RVT_1"/>
    <property type="match status" value="1"/>
</dbReference>
<evidence type="ECO:0000313" key="3">
    <source>
        <dbReference type="Proteomes" id="UP000279833"/>
    </source>
</evidence>
<proteinExistence type="predicted"/>
<evidence type="ECO:0000313" key="4">
    <source>
        <dbReference type="WBParaSite" id="SCUD_0002097701-mRNA-1"/>
    </source>
</evidence>
<dbReference type="EMBL" id="UZAK01045442">
    <property type="protein sequence ID" value="VDP73940.1"/>
    <property type="molecule type" value="Genomic_DNA"/>
</dbReference>
<protein>
    <submittedName>
        <fullName evidence="4">Reverse transcriptase domain-containing protein</fullName>
    </submittedName>
</protein>
<dbReference type="InterPro" id="IPR000477">
    <property type="entry name" value="RT_dom"/>
</dbReference>
<accession>A0A183L0X5</accession>
<dbReference type="PANTHER" id="PTHR19446">
    <property type="entry name" value="REVERSE TRANSCRIPTASES"/>
    <property type="match status" value="1"/>
</dbReference>
<dbReference type="Proteomes" id="UP000279833">
    <property type="component" value="Unassembled WGS sequence"/>
</dbReference>
<reference evidence="4" key="1">
    <citation type="submission" date="2016-06" db="UniProtKB">
        <authorList>
            <consortium name="WormBaseParasite"/>
        </authorList>
    </citation>
    <scope>IDENTIFICATION</scope>
</reference>
<dbReference type="CDD" id="cd01650">
    <property type="entry name" value="RT_nLTR_like"/>
    <property type="match status" value="1"/>
</dbReference>
<reference evidence="2 3" key="2">
    <citation type="submission" date="2018-11" db="EMBL/GenBank/DDBJ databases">
        <authorList>
            <consortium name="Pathogen Informatics"/>
        </authorList>
    </citation>
    <scope>NUCLEOTIDE SEQUENCE [LARGE SCALE GENOMIC DNA]</scope>
    <source>
        <strain evidence="2">Dakar</strain>
        <strain evidence="3">Dakar, Senegal</strain>
    </source>
</reference>